<dbReference type="EMBL" id="MVKX01000008">
    <property type="protein sequence ID" value="OOV80847.1"/>
    <property type="molecule type" value="Genomic_DNA"/>
</dbReference>
<sequence>MNCENNIHINDVPSPIDLKDPIEAKQWAAEVNLKRPSRYDIFQMYVDSIFAFNPNARVLELGSGPGYLADFLINHCPNIDYTAFDFSEAMHDLAKEKLSAEQRLKCNFITGDFKQSAWEKALHFNQNSAFDVIIIHQALHELRHKAYAAEFHRTVKTLLNTQGVYFVCDHLYAPHAQQNHELYMSVEEHLDALKAANYGQVECLGEVNGLVIFKSQH</sequence>
<gene>
    <name evidence="2" type="ORF">B1202_12630</name>
</gene>
<dbReference type="GO" id="GO:0032259">
    <property type="term" value="P:methylation"/>
    <property type="evidence" value="ECO:0007669"/>
    <property type="project" value="UniProtKB-KW"/>
</dbReference>
<evidence type="ECO:0000313" key="3">
    <source>
        <dbReference type="Proteomes" id="UP000191160"/>
    </source>
</evidence>
<proteinExistence type="predicted"/>
<dbReference type="AlphaFoldDB" id="A0A1T1GTS4"/>
<comment type="caution">
    <text evidence="2">The sequence shown here is derived from an EMBL/GenBank/DDBJ whole genome shotgun (WGS) entry which is preliminary data.</text>
</comment>
<dbReference type="GO" id="GO:0008168">
    <property type="term" value="F:methyltransferase activity"/>
    <property type="evidence" value="ECO:0007669"/>
    <property type="project" value="UniProtKB-KW"/>
</dbReference>
<protein>
    <submittedName>
        <fullName evidence="2">SAM-dependent methyltransferase</fullName>
    </submittedName>
</protein>
<dbReference type="InterPro" id="IPR013217">
    <property type="entry name" value="Methyltransf_12"/>
</dbReference>
<dbReference type="PANTHER" id="PTHR43861">
    <property type="entry name" value="TRANS-ACONITATE 2-METHYLTRANSFERASE-RELATED"/>
    <property type="match status" value="1"/>
</dbReference>
<feature type="domain" description="Methyltransferase type 12" evidence="1">
    <location>
        <begin position="59"/>
        <end position="164"/>
    </location>
</feature>
<dbReference type="SUPFAM" id="SSF53335">
    <property type="entry name" value="S-adenosyl-L-methionine-dependent methyltransferases"/>
    <property type="match status" value="1"/>
</dbReference>
<dbReference type="CDD" id="cd02440">
    <property type="entry name" value="AdoMet_MTases"/>
    <property type="match status" value="1"/>
</dbReference>
<dbReference type="Gene3D" id="3.40.50.150">
    <property type="entry name" value="Vaccinia Virus protein VP39"/>
    <property type="match status" value="1"/>
</dbReference>
<name>A0A1T1GTS4_9GAMM</name>
<evidence type="ECO:0000259" key="1">
    <source>
        <dbReference type="Pfam" id="PF08242"/>
    </source>
</evidence>
<accession>A0A1T1GTS4</accession>
<dbReference type="Proteomes" id="UP000191160">
    <property type="component" value="Unassembled WGS sequence"/>
</dbReference>
<keyword evidence="2" id="KW-0808">Transferase</keyword>
<organism evidence="2 3">
    <name type="scientific">Acinetobacter amyesii</name>
    <dbReference type="NCBI Taxonomy" id="2942470"/>
    <lineage>
        <taxon>Bacteria</taxon>
        <taxon>Pseudomonadati</taxon>
        <taxon>Pseudomonadota</taxon>
        <taxon>Gammaproteobacteria</taxon>
        <taxon>Moraxellales</taxon>
        <taxon>Moraxellaceae</taxon>
        <taxon>Acinetobacter</taxon>
    </lineage>
</organism>
<reference evidence="2 3" key="1">
    <citation type="submission" date="2017-02" db="EMBL/GenBank/DDBJ databases">
        <title>Acinetobacter sp. ANC 4945, whole genome shotgun sequencing project.</title>
        <authorList>
            <person name="Radolfova-Krizova L."/>
            <person name="Al Atrouni A."/>
            <person name="Nemec A."/>
        </authorList>
    </citation>
    <scope>NUCLEOTIDE SEQUENCE [LARGE SCALE GENOMIC DNA]</scope>
    <source>
        <strain evidence="2 3">ANC 4945</strain>
    </source>
</reference>
<keyword evidence="2" id="KW-0489">Methyltransferase</keyword>
<dbReference type="PANTHER" id="PTHR43861:SF1">
    <property type="entry name" value="TRANS-ACONITATE 2-METHYLTRANSFERASE"/>
    <property type="match status" value="1"/>
</dbReference>
<dbReference type="InterPro" id="IPR029063">
    <property type="entry name" value="SAM-dependent_MTases_sf"/>
</dbReference>
<evidence type="ECO:0000313" key="2">
    <source>
        <dbReference type="EMBL" id="OOV80847.1"/>
    </source>
</evidence>
<dbReference type="Pfam" id="PF08242">
    <property type="entry name" value="Methyltransf_12"/>
    <property type="match status" value="1"/>
</dbReference>
<keyword evidence="3" id="KW-1185">Reference proteome</keyword>